<sequence>MKERPVIFSPEAEDDLIGVYDWIADAASPMIAIGYIERVEGFCLRLGIGSHRGHLRSDIRPGLRILGFERRLTIAFVVGDETVTILRVFAAGRNWEATF</sequence>
<proteinExistence type="predicted"/>
<dbReference type="OrthoDB" id="9814952at2"/>
<dbReference type="InterPro" id="IPR007712">
    <property type="entry name" value="RelE/ParE_toxin"/>
</dbReference>
<dbReference type="EMBL" id="QZCG01000003">
    <property type="protein sequence ID" value="RJE87175.1"/>
    <property type="molecule type" value="Genomic_DNA"/>
</dbReference>
<comment type="caution">
    <text evidence="2">The sequence shown here is derived from an EMBL/GenBank/DDBJ whole genome shotgun (WGS) entry which is preliminary data.</text>
</comment>
<keyword evidence="3" id="KW-1185">Reference proteome</keyword>
<dbReference type="AlphaFoldDB" id="A0A418T1T9"/>
<gene>
    <name evidence="2" type="ORF">D3P04_05365</name>
</gene>
<dbReference type="Gene3D" id="3.30.2310.20">
    <property type="entry name" value="RelE-like"/>
    <property type="match status" value="1"/>
</dbReference>
<evidence type="ECO:0000313" key="3">
    <source>
        <dbReference type="Proteomes" id="UP000284202"/>
    </source>
</evidence>
<evidence type="ECO:0000313" key="2">
    <source>
        <dbReference type="EMBL" id="RJE87175.1"/>
    </source>
</evidence>
<dbReference type="Pfam" id="PF05016">
    <property type="entry name" value="ParE_toxin"/>
    <property type="match status" value="1"/>
</dbReference>
<name>A0A418T1T9_9RHOB</name>
<keyword evidence="1" id="KW-1277">Toxin-antitoxin system</keyword>
<protein>
    <submittedName>
        <fullName evidence="2">Type II toxin-antitoxin system RelE/ParE family toxin</fullName>
    </submittedName>
</protein>
<evidence type="ECO:0000256" key="1">
    <source>
        <dbReference type="ARBA" id="ARBA00022649"/>
    </source>
</evidence>
<dbReference type="Proteomes" id="UP000284202">
    <property type="component" value="Unassembled WGS sequence"/>
</dbReference>
<organism evidence="2 3">
    <name type="scientific">Paracoccus onubensis</name>
    <dbReference type="NCBI Taxonomy" id="1675788"/>
    <lineage>
        <taxon>Bacteria</taxon>
        <taxon>Pseudomonadati</taxon>
        <taxon>Pseudomonadota</taxon>
        <taxon>Alphaproteobacteria</taxon>
        <taxon>Rhodobacterales</taxon>
        <taxon>Paracoccaceae</taxon>
        <taxon>Paracoccus</taxon>
    </lineage>
</organism>
<dbReference type="InterPro" id="IPR035093">
    <property type="entry name" value="RelE/ParE_toxin_dom_sf"/>
</dbReference>
<accession>A0A418T1T9</accession>
<dbReference type="RefSeq" id="WP_119746679.1">
    <property type="nucleotide sequence ID" value="NZ_QZCG01000003.1"/>
</dbReference>
<reference evidence="3" key="1">
    <citation type="submission" date="2018-09" db="EMBL/GenBank/DDBJ databases">
        <title>Acidovorax cavernicola nov. sp. isolated from Gruta de las Maravillas (Aracena, Spain).</title>
        <authorList>
            <person name="Jurado V."/>
            <person name="Gutierrez-Patricio S."/>
            <person name="Gonzalez-Pimentel J.L."/>
            <person name="Miller A.Z."/>
            <person name="Laiz L."/>
            <person name="Saiz-Jimenez C."/>
        </authorList>
    </citation>
    <scope>NUCLEOTIDE SEQUENCE [LARGE SCALE GENOMIC DNA]</scope>
    <source>
        <strain evidence="3">1011MAR3C25</strain>
    </source>
</reference>